<evidence type="ECO:0000313" key="1">
    <source>
        <dbReference type="EMBL" id="CAB4265819.1"/>
    </source>
</evidence>
<dbReference type="EMBL" id="CAEKDK010000001">
    <property type="protein sequence ID" value="CAB4265819.1"/>
    <property type="molecule type" value="Genomic_DNA"/>
</dbReference>
<gene>
    <name evidence="1" type="ORF">CURHAP_LOCUS8009</name>
</gene>
<proteinExistence type="predicted"/>
<dbReference type="AlphaFoldDB" id="A0A6J5TQ64"/>
<organism evidence="1 2">
    <name type="scientific">Prunus armeniaca</name>
    <name type="common">Apricot</name>
    <name type="synonym">Armeniaca vulgaris</name>
    <dbReference type="NCBI Taxonomy" id="36596"/>
    <lineage>
        <taxon>Eukaryota</taxon>
        <taxon>Viridiplantae</taxon>
        <taxon>Streptophyta</taxon>
        <taxon>Embryophyta</taxon>
        <taxon>Tracheophyta</taxon>
        <taxon>Spermatophyta</taxon>
        <taxon>Magnoliopsida</taxon>
        <taxon>eudicotyledons</taxon>
        <taxon>Gunneridae</taxon>
        <taxon>Pentapetalae</taxon>
        <taxon>rosids</taxon>
        <taxon>fabids</taxon>
        <taxon>Rosales</taxon>
        <taxon>Rosaceae</taxon>
        <taxon>Amygdaloideae</taxon>
        <taxon>Amygdaleae</taxon>
        <taxon>Prunus</taxon>
    </lineage>
</organism>
<accession>A0A6J5TQ64</accession>
<reference evidence="1 2" key="1">
    <citation type="submission" date="2020-05" db="EMBL/GenBank/DDBJ databases">
        <authorList>
            <person name="Campoy J."/>
            <person name="Schneeberger K."/>
            <person name="Spophaly S."/>
        </authorList>
    </citation>
    <scope>NUCLEOTIDE SEQUENCE [LARGE SCALE GENOMIC DNA]</scope>
    <source>
        <strain evidence="1">PruArmRojPasFocal</strain>
    </source>
</reference>
<dbReference type="Proteomes" id="UP000507222">
    <property type="component" value="Unassembled WGS sequence"/>
</dbReference>
<sequence>MLGGSAAAIHEVLALVRDQISEGKDMAPLVLSEGMILIAFEAGGDDSYDAVRWRWLTQMVLYRIC</sequence>
<protein>
    <submittedName>
        <fullName evidence="1">Uncharacterized protein</fullName>
    </submittedName>
</protein>
<evidence type="ECO:0000313" key="2">
    <source>
        <dbReference type="Proteomes" id="UP000507222"/>
    </source>
</evidence>
<name>A0A6J5TQ64_PRUAR</name>